<organism evidence="2 3">
    <name type="scientific">Hasllibacter halocynthiae</name>
    <dbReference type="NCBI Taxonomy" id="595589"/>
    <lineage>
        <taxon>Bacteria</taxon>
        <taxon>Pseudomonadati</taxon>
        <taxon>Pseudomonadota</taxon>
        <taxon>Alphaproteobacteria</taxon>
        <taxon>Rhodobacterales</taxon>
        <taxon>Roseobacteraceae</taxon>
        <taxon>Hasllibacter</taxon>
    </lineage>
</organism>
<dbReference type="EMBL" id="PVTT01000001">
    <property type="protein sequence ID" value="PRY94419.1"/>
    <property type="molecule type" value="Genomic_DNA"/>
</dbReference>
<comment type="caution">
    <text evidence="2">The sequence shown here is derived from an EMBL/GenBank/DDBJ whole genome shotgun (WGS) entry which is preliminary data.</text>
</comment>
<sequence length="99" mass="10525">MIRALALSMLLAVPAAAQENETTREGVNLMARAFGLILQGVAEDIAEAPPEGMPAPMAELATLGARLFGLIDEVGNYGEPRLLENGDILIPRLQRATDL</sequence>
<dbReference type="Proteomes" id="UP000238801">
    <property type="component" value="Unassembled WGS sequence"/>
</dbReference>
<accession>A0A2T0X659</accession>
<evidence type="ECO:0000313" key="3">
    <source>
        <dbReference type="Proteomes" id="UP000238801"/>
    </source>
</evidence>
<dbReference type="RefSeq" id="WP_106158920.1">
    <property type="nucleotide sequence ID" value="NZ_PVTT01000001.1"/>
</dbReference>
<evidence type="ECO:0000256" key="1">
    <source>
        <dbReference type="SAM" id="SignalP"/>
    </source>
</evidence>
<feature type="chain" id="PRO_5015659189" evidence="1">
    <location>
        <begin position="18"/>
        <end position="99"/>
    </location>
</feature>
<dbReference type="OrthoDB" id="7308154at2"/>
<proteinExistence type="predicted"/>
<keyword evidence="3" id="KW-1185">Reference proteome</keyword>
<name>A0A2T0X659_9RHOB</name>
<reference evidence="2 3" key="1">
    <citation type="submission" date="2018-03" db="EMBL/GenBank/DDBJ databases">
        <title>Genomic Encyclopedia of Archaeal and Bacterial Type Strains, Phase II (KMG-II): from individual species to whole genera.</title>
        <authorList>
            <person name="Goeker M."/>
        </authorList>
    </citation>
    <scope>NUCLEOTIDE SEQUENCE [LARGE SCALE GENOMIC DNA]</scope>
    <source>
        <strain evidence="2 3">DSM 29318</strain>
    </source>
</reference>
<evidence type="ECO:0000313" key="2">
    <source>
        <dbReference type="EMBL" id="PRY94419.1"/>
    </source>
</evidence>
<dbReference type="AlphaFoldDB" id="A0A2T0X659"/>
<keyword evidence="1" id="KW-0732">Signal</keyword>
<gene>
    <name evidence="2" type="ORF">BCF33_0006</name>
</gene>
<protein>
    <submittedName>
        <fullName evidence="2">Uncharacterized protein</fullName>
    </submittedName>
</protein>
<feature type="signal peptide" evidence="1">
    <location>
        <begin position="1"/>
        <end position="17"/>
    </location>
</feature>